<evidence type="ECO:0000256" key="2">
    <source>
        <dbReference type="SAM" id="Phobius"/>
    </source>
</evidence>
<dbReference type="EMBL" id="QMEU01000116">
    <property type="protein sequence ID" value="RAU90575.1"/>
    <property type="molecule type" value="Genomic_DNA"/>
</dbReference>
<dbReference type="GO" id="GO:0009190">
    <property type="term" value="P:cyclic nucleotide biosynthetic process"/>
    <property type="evidence" value="ECO:0007669"/>
    <property type="project" value="InterPro"/>
</dbReference>
<dbReference type="RefSeq" id="WP_112710457.1">
    <property type="nucleotide sequence ID" value="NZ_QMEU01000116.1"/>
</dbReference>
<dbReference type="InterPro" id="IPR050697">
    <property type="entry name" value="Adenylyl/Guanylyl_Cyclase_3/4"/>
</dbReference>
<proteinExistence type="inferred from homology"/>
<dbReference type="SUPFAM" id="SSF55073">
    <property type="entry name" value="Nucleotide cyclase"/>
    <property type="match status" value="1"/>
</dbReference>
<evidence type="ECO:0000313" key="5">
    <source>
        <dbReference type="Proteomes" id="UP000250347"/>
    </source>
</evidence>
<protein>
    <submittedName>
        <fullName evidence="4">Adenylate/guanylate cyclase domain-containing protein</fullName>
    </submittedName>
</protein>
<dbReference type="Gene3D" id="3.30.70.1230">
    <property type="entry name" value="Nucleotide cyclase"/>
    <property type="match status" value="1"/>
</dbReference>
<dbReference type="PANTHER" id="PTHR43081:SF1">
    <property type="entry name" value="ADENYLATE CYCLASE, TERMINAL-DIFFERENTIATION SPECIFIC"/>
    <property type="match status" value="1"/>
</dbReference>
<reference evidence="4 5" key="1">
    <citation type="submission" date="2018-06" db="EMBL/GenBank/DDBJ databases">
        <title>NTM in soil in Japan.</title>
        <authorList>
            <person name="Ohya K."/>
        </authorList>
    </citation>
    <scope>NUCLEOTIDE SEQUENCE [LARGE SCALE GENOMIC DNA]</scope>
    <source>
        <strain evidence="4 5">GF76</strain>
    </source>
</reference>
<dbReference type="Proteomes" id="UP000250347">
    <property type="component" value="Unassembled WGS sequence"/>
</dbReference>
<sequence length="277" mass="30650">MTGMADALHVAVYVLAGIAAIEGIALVVLWRLLVRSQQQLDELRQRTDTRNQLLSGGREAVKRVWNTANLMRKEGFGAAVRSSIEDLADWAEVERPDLARVTPDGRVVILFSDIEESTALNERIGDRAFVKLISSHDKLVSDLVRRRSGHVVKSQGDGFMIAFSRAEEAVRCGIDLQDALRRQANRKRREEIRVRIGIHMGRSVRRGDDLFGRNVAMAARVAAQAVGGQILVSQPVRDALSDSDGIRFDDGRDVELKGFSGTHRLFAVESPADSEPD</sequence>
<gene>
    <name evidence="4" type="ORF">DQP58_22905</name>
</gene>
<dbReference type="PROSITE" id="PS50125">
    <property type="entry name" value="GUANYLATE_CYCLASE_2"/>
    <property type="match status" value="1"/>
</dbReference>
<comment type="caution">
    <text evidence="4">The sequence shown here is derived from an EMBL/GenBank/DDBJ whole genome shotgun (WGS) entry which is preliminary data.</text>
</comment>
<dbReference type="PANTHER" id="PTHR43081">
    <property type="entry name" value="ADENYLATE CYCLASE, TERMINAL-DIFFERENTIATION SPECIFIC-RELATED"/>
    <property type="match status" value="1"/>
</dbReference>
<accession>A0A329K6B4</accession>
<keyword evidence="2" id="KW-0812">Transmembrane</keyword>
<dbReference type="InterPro" id="IPR001054">
    <property type="entry name" value="A/G_cyclase"/>
</dbReference>
<dbReference type="Pfam" id="PF00211">
    <property type="entry name" value="Guanylate_cyc"/>
    <property type="match status" value="1"/>
</dbReference>
<dbReference type="GO" id="GO:0004016">
    <property type="term" value="F:adenylate cyclase activity"/>
    <property type="evidence" value="ECO:0007669"/>
    <property type="project" value="UniProtKB-ARBA"/>
</dbReference>
<dbReference type="CDD" id="cd07302">
    <property type="entry name" value="CHD"/>
    <property type="match status" value="1"/>
</dbReference>
<feature type="domain" description="Guanylate cyclase" evidence="3">
    <location>
        <begin position="108"/>
        <end position="222"/>
    </location>
</feature>
<keyword evidence="2" id="KW-0472">Membrane</keyword>
<dbReference type="GO" id="GO:0035556">
    <property type="term" value="P:intracellular signal transduction"/>
    <property type="evidence" value="ECO:0007669"/>
    <property type="project" value="InterPro"/>
</dbReference>
<evidence type="ECO:0000256" key="1">
    <source>
        <dbReference type="ARBA" id="ARBA00005381"/>
    </source>
</evidence>
<comment type="similarity">
    <text evidence="1">Belongs to the adenylyl cyclase class-3 family.</text>
</comment>
<evidence type="ECO:0000313" key="4">
    <source>
        <dbReference type="EMBL" id="RAU90575.1"/>
    </source>
</evidence>
<dbReference type="SMART" id="SM00044">
    <property type="entry name" value="CYCc"/>
    <property type="match status" value="1"/>
</dbReference>
<dbReference type="InterPro" id="IPR029787">
    <property type="entry name" value="Nucleotide_cyclase"/>
</dbReference>
<organism evidence="4 5">
    <name type="scientific">Mycobacterium colombiense</name>
    <dbReference type="NCBI Taxonomy" id="339268"/>
    <lineage>
        <taxon>Bacteria</taxon>
        <taxon>Bacillati</taxon>
        <taxon>Actinomycetota</taxon>
        <taxon>Actinomycetes</taxon>
        <taxon>Mycobacteriales</taxon>
        <taxon>Mycobacteriaceae</taxon>
        <taxon>Mycobacterium</taxon>
        <taxon>Mycobacterium avium complex (MAC)</taxon>
    </lineage>
</organism>
<feature type="transmembrane region" description="Helical" evidence="2">
    <location>
        <begin position="12"/>
        <end position="34"/>
    </location>
</feature>
<keyword evidence="2" id="KW-1133">Transmembrane helix</keyword>
<evidence type="ECO:0000259" key="3">
    <source>
        <dbReference type="PROSITE" id="PS50125"/>
    </source>
</evidence>
<dbReference type="AlphaFoldDB" id="A0A329K6B4"/>
<name>A0A329K6B4_9MYCO</name>